<dbReference type="PANTHER" id="PTHR13627">
    <property type="entry name" value="FUKUTIN RELATED PROTEIN"/>
    <property type="match status" value="1"/>
</dbReference>
<evidence type="ECO:0000313" key="2">
    <source>
        <dbReference type="EMBL" id="TCT05591.1"/>
    </source>
</evidence>
<evidence type="ECO:0000259" key="1">
    <source>
        <dbReference type="Pfam" id="PF04991"/>
    </source>
</evidence>
<dbReference type="Proteomes" id="UP000294664">
    <property type="component" value="Unassembled WGS sequence"/>
</dbReference>
<organism evidence="2 3">
    <name type="scientific">Aquabacter spiritensis</name>
    <dbReference type="NCBI Taxonomy" id="933073"/>
    <lineage>
        <taxon>Bacteria</taxon>
        <taxon>Pseudomonadati</taxon>
        <taxon>Pseudomonadota</taxon>
        <taxon>Alphaproteobacteria</taxon>
        <taxon>Hyphomicrobiales</taxon>
        <taxon>Xanthobacteraceae</taxon>
        <taxon>Aquabacter</taxon>
    </lineage>
</organism>
<dbReference type="RefSeq" id="WP_132030932.1">
    <property type="nucleotide sequence ID" value="NZ_SMAI01000004.1"/>
</dbReference>
<keyword evidence="3" id="KW-1185">Reference proteome</keyword>
<comment type="caution">
    <text evidence="2">The sequence shown here is derived from an EMBL/GenBank/DDBJ whole genome shotgun (WGS) entry which is preliminary data.</text>
</comment>
<proteinExistence type="predicted"/>
<name>A0A4R3LY29_9HYPH</name>
<accession>A0A4R3LY29</accession>
<dbReference type="InterPro" id="IPR052613">
    <property type="entry name" value="LicD_transferase"/>
</dbReference>
<dbReference type="AlphaFoldDB" id="A0A4R3LY29"/>
<reference evidence="2 3" key="1">
    <citation type="submission" date="2019-03" db="EMBL/GenBank/DDBJ databases">
        <title>Genomic Encyclopedia of Type Strains, Phase IV (KMG-IV): sequencing the most valuable type-strain genomes for metagenomic binning, comparative biology and taxonomic classification.</title>
        <authorList>
            <person name="Goeker M."/>
        </authorList>
    </citation>
    <scope>NUCLEOTIDE SEQUENCE [LARGE SCALE GENOMIC DNA]</scope>
    <source>
        <strain evidence="2 3">DSM 9035</strain>
    </source>
</reference>
<feature type="domain" description="LicD/FKTN/FKRP nucleotidyltransferase" evidence="1">
    <location>
        <begin position="46"/>
        <end position="78"/>
    </location>
</feature>
<sequence>MSWIHDGFARLARLLPSARPDWAMMPTGAATHFTDLLLFVASALEEARIDYVVHYGSLLGAARLGAPLPWDEDHDLFLIDVTIDAVEARLAPVMRAHGYRMTRDPRGFLWVREAIWPAASGHLSLTVLPALAARPEDLPVWEGGAPHLAEGELRDLQRLPIYGSFVLAPQKTEQILARLYGASAGEEAMRAFRPPRIRRAAQDFWARARTPDRLDWPAISARFRGQARWRPVLSVPWWWFNGSYILAINALKRWARRRIAADRNNEAGE</sequence>
<dbReference type="InterPro" id="IPR007074">
    <property type="entry name" value="LicD/FKTN/FKRP_NTP_transf"/>
</dbReference>
<dbReference type="Pfam" id="PF04991">
    <property type="entry name" value="LicD"/>
    <property type="match status" value="1"/>
</dbReference>
<dbReference type="EMBL" id="SMAI01000004">
    <property type="protein sequence ID" value="TCT05591.1"/>
    <property type="molecule type" value="Genomic_DNA"/>
</dbReference>
<evidence type="ECO:0000313" key="3">
    <source>
        <dbReference type="Proteomes" id="UP000294664"/>
    </source>
</evidence>
<dbReference type="GO" id="GO:0009100">
    <property type="term" value="P:glycoprotein metabolic process"/>
    <property type="evidence" value="ECO:0007669"/>
    <property type="project" value="UniProtKB-ARBA"/>
</dbReference>
<dbReference type="PANTHER" id="PTHR13627:SF31">
    <property type="entry name" value="RIBITOL 5-PHOSPHATE TRANSFERASE FKRP"/>
    <property type="match status" value="1"/>
</dbReference>
<gene>
    <name evidence="2" type="ORF">EDC64_104148</name>
</gene>
<protein>
    <submittedName>
        <fullName evidence="2">LicD family protein</fullName>
    </submittedName>
</protein>